<accession>A0A7C5YRM4</accession>
<comment type="caution">
    <text evidence="1">The sequence shown here is derived from an EMBL/GenBank/DDBJ whole genome shotgun (WGS) entry which is preliminary data.</text>
</comment>
<dbReference type="EMBL" id="DRVY01000008">
    <property type="protein sequence ID" value="HHR91915.1"/>
    <property type="molecule type" value="Genomic_DNA"/>
</dbReference>
<dbReference type="AlphaFoldDB" id="A0A7C5YRM4"/>
<sequence length="264" mass="28919">MKKFLVNILRKIFICIIFAFVFVLFSKTVYGECPAGKSCSENYMLDSGVFGIVESGSSSASFKLVSNVGEQIVGYSSSVLWGVNSGFLNSLDKTFFVSVSPSNINLGRLQVGESNTSTLEVKVRTESPGYHIDIVNGRSGYLYTLRHTQKNEYINDLPFWNPSANSGNGNAQTWTDPYYGGFGFTLYQNNRGEKNTTWWGNGSTENDPRNKYAGVPLTPTPILISSIFDSSERVTSIGIKVVSPYGLSPGRYTGSVNIIAVPNI</sequence>
<proteinExistence type="predicted"/>
<reference evidence="1" key="1">
    <citation type="journal article" date="2020" name="mSystems">
        <title>Genome- and Community-Level Interaction Insights into Carbon Utilization and Element Cycling Functions of Hydrothermarchaeota in Hydrothermal Sediment.</title>
        <authorList>
            <person name="Zhou Z."/>
            <person name="Liu Y."/>
            <person name="Xu W."/>
            <person name="Pan J."/>
            <person name="Luo Z.H."/>
            <person name="Li M."/>
        </authorList>
    </citation>
    <scope>NUCLEOTIDE SEQUENCE [LARGE SCALE GENOMIC DNA]</scope>
    <source>
        <strain evidence="1">SpSt-1042</strain>
    </source>
</reference>
<evidence type="ECO:0000313" key="1">
    <source>
        <dbReference type="EMBL" id="HHR91915.1"/>
    </source>
</evidence>
<protein>
    <submittedName>
        <fullName evidence="1">Uncharacterized protein</fullName>
    </submittedName>
</protein>
<organism evidence="1">
    <name type="scientific">candidate division CPR3 bacterium</name>
    <dbReference type="NCBI Taxonomy" id="2268181"/>
    <lineage>
        <taxon>Bacteria</taxon>
        <taxon>Bacteria division CPR3</taxon>
    </lineage>
</organism>
<gene>
    <name evidence="1" type="ORF">ENL96_00160</name>
</gene>
<name>A0A7C5YRM4_UNCC3</name>